<organism evidence="7 8">
    <name type="scientific">Aspergillus terreus (strain NIH 2624 / FGSC A1156)</name>
    <dbReference type="NCBI Taxonomy" id="341663"/>
    <lineage>
        <taxon>Eukaryota</taxon>
        <taxon>Fungi</taxon>
        <taxon>Dikarya</taxon>
        <taxon>Ascomycota</taxon>
        <taxon>Pezizomycotina</taxon>
        <taxon>Eurotiomycetes</taxon>
        <taxon>Eurotiomycetidae</taxon>
        <taxon>Eurotiales</taxon>
        <taxon>Aspergillaceae</taxon>
        <taxon>Aspergillus</taxon>
        <taxon>Aspergillus subgen. Circumdati</taxon>
    </lineage>
</organism>
<feature type="domain" description="Xylanolytic transcriptional activator regulatory" evidence="6">
    <location>
        <begin position="154"/>
        <end position="235"/>
    </location>
</feature>
<evidence type="ECO:0000256" key="1">
    <source>
        <dbReference type="ARBA" id="ARBA00004123"/>
    </source>
</evidence>
<dbReference type="AlphaFoldDB" id="Q0CDE8"/>
<sequence>MAPISPPLLDSHNSSSFPDLPTHAARTDFLGTPESLDLHCSVLHSKTRNDLAEFFTGTVNVCFPLFQPHTISKALEIEHFHHLPLVIYGISAGLIGNPNMRAEAEVDNELRQWVHTQQITAESIIDPKALYEWQTACLLAWYGFHQRLGTEDETHLVITSLTRKAYHFGLHQIDSPENRDCYGWDLLDEPSLEDWRRVWWCVYVLDSYSSFSTATPTQVETESIQTALPLDPAAIKGTHSQTERIFLPASLEGLPAVTQSIGNGLADKGFALHMAVNTLLKAAVAVHRLSKQSSGAYISGRISALRDHLSALQLTLPHYYMQPTPDMIGGELPSAFNTRLQTQLKVHSIRIMLGLCDMRMDRSRLFSRWQENLEICYRMFEVIQHWDSQSSLTVDPAICFIVASLLVMLHLHTHSSANSNAALLAQLTRRKQVVRLFLQNYASSWRLPRFLLDCCDAFMHKVSGPLSADDIVRISDHFQGPLHRKWLSFLSPSPETPDFLDFDNLIHFDLDASIEDYFSFHESEPIPTFDSSPTTTGMCERK</sequence>
<dbReference type="OrthoDB" id="3362851at2759"/>
<dbReference type="OMA" id="TVDPAIC"/>
<dbReference type="eggNOG" id="ENOG502SMAS">
    <property type="taxonomic scope" value="Eukaryota"/>
</dbReference>
<dbReference type="InterPro" id="IPR050815">
    <property type="entry name" value="TF_fung"/>
</dbReference>
<comment type="subcellular location">
    <subcellularLocation>
        <location evidence="1">Nucleus</location>
    </subcellularLocation>
</comment>
<dbReference type="GeneID" id="4353518"/>
<reference evidence="8" key="1">
    <citation type="submission" date="2005-09" db="EMBL/GenBank/DDBJ databases">
        <title>Annotation of the Aspergillus terreus NIH2624 genome.</title>
        <authorList>
            <person name="Birren B.W."/>
            <person name="Lander E.S."/>
            <person name="Galagan J.E."/>
            <person name="Nusbaum C."/>
            <person name="Devon K."/>
            <person name="Henn M."/>
            <person name="Ma L.-J."/>
            <person name="Jaffe D.B."/>
            <person name="Butler J."/>
            <person name="Alvarez P."/>
            <person name="Gnerre S."/>
            <person name="Grabherr M."/>
            <person name="Kleber M."/>
            <person name="Mauceli E.W."/>
            <person name="Brockman W."/>
            <person name="Rounsley S."/>
            <person name="Young S.K."/>
            <person name="LaButti K."/>
            <person name="Pushparaj V."/>
            <person name="DeCaprio D."/>
            <person name="Crawford M."/>
            <person name="Koehrsen M."/>
            <person name="Engels R."/>
            <person name="Montgomery P."/>
            <person name="Pearson M."/>
            <person name="Howarth C."/>
            <person name="Larson L."/>
            <person name="Luoma S."/>
            <person name="White J."/>
            <person name="Alvarado L."/>
            <person name="Kodira C.D."/>
            <person name="Zeng Q."/>
            <person name="Oleary S."/>
            <person name="Yandava C."/>
            <person name="Denning D.W."/>
            <person name="Nierman W.C."/>
            <person name="Milne T."/>
            <person name="Madden K."/>
        </authorList>
    </citation>
    <scope>NUCLEOTIDE SEQUENCE [LARGE SCALE GENOMIC DNA]</scope>
    <source>
        <strain evidence="8">NIH 2624 / FGSC A1156</strain>
    </source>
</reference>
<proteinExistence type="predicted"/>
<accession>Q0CDE8</accession>
<protein>
    <recommendedName>
        <fullName evidence="6">Xylanolytic transcriptional activator regulatory domain-containing protein</fullName>
    </recommendedName>
</protein>
<dbReference type="PANTHER" id="PTHR47338">
    <property type="entry name" value="ZN(II)2CYS6 TRANSCRIPTION FACTOR (EUROFUNG)-RELATED"/>
    <property type="match status" value="1"/>
</dbReference>
<dbReference type="EMBL" id="CH476605">
    <property type="protein sequence ID" value="EAU31459.1"/>
    <property type="molecule type" value="Genomic_DNA"/>
</dbReference>
<evidence type="ECO:0000256" key="3">
    <source>
        <dbReference type="ARBA" id="ARBA00023015"/>
    </source>
</evidence>
<dbReference type="GO" id="GO:0005634">
    <property type="term" value="C:nucleus"/>
    <property type="evidence" value="ECO:0007669"/>
    <property type="project" value="UniProtKB-SubCell"/>
</dbReference>
<keyword evidence="4" id="KW-0804">Transcription</keyword>
<dbReference type="RefSeq" id="XP_001216907.1">
    <property type="nucleotide sequence ID" value="XM_001216907.1"/>
</dbReference>
<dbReference type="CDD" id="cd12148">
    <property type="entry name" value="fungal_TF_MHR"/>
    <property type="match status" value="1"/>
</dbReference>
<evidence type="ECO:0000256" key="2">
    <source>
        <dbReference type="ARBA" id="ARBA00022723"/>
    </source>
</evidence>
<dbReference type="GO" id="GO:0008270">
    <property type="term" value="F:zinc ion binding"/>
    <property type="evidence" value="ECO:0007669"/>
    <property type="project" value="InterPro"/>
</dbReference>
<evidence type="ECO:0000259" key="6">
    <source>
        <dbReference type="SMART" id="SM00906"/>
    </source>
</evidence>
<dbReference type="GO" id="GO:0000981">
    <property type="term" value="F:DNA-binding transcription factor activity, RNA polymerase II-specific"/>
    <property type="evidence" value="ECO:0007669"/>
    <property type="project" value="InterPro"/>
</dbReference>
<dbReference type="Pfam" id="PF04082">
    <property type="entry name" value="Fungal_trans"/>
    <property type="match status" value="1"/>
</dbReference>
<dbReference type="GO" id="GO:0003677">
    <property type="term" value="F:DNA binding"/>
    <property type="evidence" value="ECO:0007669"/>
    <property type="project" value="InterPro"/>
</dbReference>
<dbReference type="InterPro" id="IPR007219">
    <property type="entry name" value="XnlR_reg_dom"/>
</dbReference>
<dbReference type="HOGENOM" id="CLU_029801_1_0_1"/>
<keyword evidence="3" id="KW-0805">Transcription regulation</keyword>
<dbReference type="GO" id="GO:0006351">
    <property type="term" value="P:DNA-templated transcription"/>
    <property type="evidence" value="ECO:0007669"/>
    <property type="project" value="InterPro"/>
</dbReference>
<evidence type="ECO:0000256" key="4">
    <source>
        <dbReference type="ARBA" id="ARBA00023163"/>
    </source>
</evidence>
<gene>
    <name evidence="7" type="ORF">ATEG_08286</name>
</gene>
<keyword evidence="5" id="KW-0539">Nucleus</keyword>
<dbReference type="VEuPathDB" id="FungiDB:ATEG_08286"/>
<dbReference type="SMART" id="SM00906">
    <property type="entry name" value="Fungal_trans"/>
    <property type="match status" value="1"/>
</dbReference>
<evidence type="ECO:0000256" key="5">
    <source>
        <dbReference type="ARBA" id="ARBA00023242"/>
    </source>
</evidence>
<dbReference type="PANTHER" id="PTHR47338:SF10">
    <property type="entry name" value="TRANSCRIPTION FACTOR DOMAIN-CONTAINING PROTEIN-RELATED"/>
    <property type="match status" value="1"/>
</dbReference>
<dbReference type="Proteomes" id="UP000007963">
    <property type="component" value="Unassembled WGS sequence"/>
</dbReference>
<evidence type="ECO:0000313" key="8">
    <source>
        <dbReference type="Proteomes" id="UP000007963"/>
    </source>
</evidence>
<name>Q0CDE8_ASPTN</name>
<evidence type="ECO:0000313" key="7">
    <source>
        <dbReference type="EMBL" id="EAU31459.1"/>
    </source>
</evidence>
<keyword evidence="2" id="KW-0479">Metal-binding</keyword>